<comment type="caution">
    <text evidence="4">The sequence shown here is derived from an EMBL/GenBank/DDBJ whole genome shotgun (WGS) entry which is preliminary data.</text>
</comment>
<dbReference type="GO" id="GO:0046417">
    <property type="term" value="P:chorismate metabolic process"/>
    <property type="evidence" value="ECO:0007669"/>
    <property type="project" value="InterPro"/>
</dbReference>
<dbReference type="EMBL" id="JACIGI010000006">
    <property type="protein sequence ID" value="MBB4285298.1"/>
    <property type="molecule type" value="Genomic_DNA"/>
</dbReference>
<reference evidence="4 5" key="1">
    <citation type="submission" date="2020-08" db="EMBL/GenBank/DDBJ databases">
        <title>Genome sequencing of Purple Non-Sulfur Bacteria from various extreme environments.</title>
        <authorList>
            <person name="Mayer M."/>
        </authorList>
    </citation>
    <scope>NUCLEOTIDE SEQUENCE [LARGE SCALE GENOMIC DNA]</scope>
    <source>
        <strain evidence="4 5">JA135</strain>
    </source>
</reference>
<name>A0A7W6WK82_9PROT</name>
<dbReference type="Proteomes" id="UP000555728">
    <property type="component" value="Unassembled WGS sequence"/>
</dbReference>
<dbReference type="EC" id="5.4.99.5" evidence="1"/>
<dbReference type="PROSITE" id="PS51168">
    <property type="entry name" value="CHORISMATE_MUT_2"/>
    <property type="match status" value="1"/>
</dbReference>
<dbReference type="GO" id="GO:0004106">
    <property type="term" value="F:chorismate mutase activity"/>
    <property type="evidence" value="ECO:0007669"/>
    <property type="project" value="UniProtKB-EC"/>
</dbReference>
<sequence>MSRSDDTLETLRRDIDSLDDQILDLLMQRDAVTARVAALKQGGPTLRPGREAMILRRLVGRWRGRLPKRTLVRMWRELLAGVVSTQGPFGLAVWMPERGAGYLEVARNQYGAFTPATSHQSATQVVREVTGGTATLGVLPLPRWEDEAPWWTQILSRAADAPRIVARLPITGPGPQGIEALVIARMAPEATDDDRSVIAVETGRDISRSAFTDALGAAGLPPRAVWDARATGDETRHHLVEVRGFVEPADTRLQALAGAADAGGIRAALLLGAYAAPLSAESLTD</sequence>
<feature type="coiled-coil region" evidence="2">
    <location>
        <begin position="1"/>
        <end position="28"/>
    </location>
</feature>
<proteinExistence type="predicted"/>
<evidence type="ECO:0000256" key="1">
    <source>
        <dbReference type="ARBA" id="ARBA00012404"/>
    </source>
</evidence>
<dbReference type="InterPro" id="IPR036263">
    <property type="entry name" value="Chorismate_II_sf"/>
</dbReference>
<evidence type="ECO:0000313" key="4">
    <source>
        <dbReference type="EMBL" id="MBB4285298.1"/>
    </source>
</evidence>
<evidence type="ECO:0000313" key="5">
    <source>
        <dbReference type="Proteomes" id="UP000555728"/>
    </source>
</evidence>
<keyword evidence="5" id="KW-1185">Reference proteome</keyword>
<dbReference type="Gene3D" id="1.20.59.10">
    <property type="entry name" value="Chorismate mutase"/>
    <property type="match status" value="1"/>
</dbReference>
<dbReference type="InterPro" id="IPR002701">
    <property type="entry name" value="CM_II_prokaryot"/>
</dbReference>
<dbReference type="Pfam" id="PF01817">
    <property type="entry name" value="CM_2"/>
    <property type="match status" value="1"/>
</dbReference>
<feature type="domain" description="Chorismate mutase" evidence="3">
    <location>
        <begin position="2"/>
        <end position="90"/>
    </location>
</feature>
<keyword evidence="2" id="KW-0175">Coiled coil</keyword>
<evidence type="ECO:0000259" key="3">
    <source>
        <dbReference type="PROSITE" id="PS51168"/>
    </source>
</evidence>
<protein>
    <recommendedName>
        <fullName evidence="1">chorismate mutase</fullName>
        <ecNumber evidence="1">5.4.99.5</ecNumber>
    </recommendedName>
</protein>
<dbReference type="AlphaFoldDB" id="A0A7W6WK82"/>
<dbReference type="SMART" id="SM00830">
    <property type="entry name" value="CM_2"/>
    <property type="match status" value="1"/>
</dbReference>
<dbReference type="SUPFAM" id="SSF48600">
    <property type="entry name" value="Chorismate mutase II"/>
    <property type="match status" value="1"/>
</dbReference>
<evidence type="ECO:0000256" key="2">
    <source>
        <dbReference type="SAM" id="Coils"/>
    </source>
</evidence>
<organism evidence="4 5">
    <name type="scientific">Roseospira goensis</name>
    <dbReference type="NCBI Taxonomy" id="391922"/>
    <lineage>
        <taxon>Bacteria</taxon>
        <taxon>Pseudomonadati</taxon>
        <taxon>Pseudomonadota</taxon>
        <taxon>Alphaproteobacteria</taxon>
        <taxon>Rhodospirillales</taxon>
        <taxon>Rhodospirillaceae</taxon>
        <taxon>Roseospira</taxon>
    </lineage>
</organism>
<accession>A0A7W6WK82</accession>
<gene>
    <name evidence="4" type="ORF">GGD88_001015</name>
</gene>
<dbReference type="InterPro" id="IPR036979">
    <property type="entry name" value="CM_dom_sf"/>
</dbReference>
<dbReference type="RefSeq" id="WP_184432374.1">
    <property type="nucleotide sequence ID" value="NZ_JACIGI010000006.1"/>
</dbReference>